<dbReference type="InterPro" id="IPR001494">
    <property type="entry name" value="Importin-beta_N"/>
</dbReference>
<dbReference type="InterPro" id="IPR057941">
    <property type="entry name" value="TPR_TNPO3_IPO13_2nd"/>
</dbReference>
<dbReference type="InterPro" id="IPR016024">
    <property type="entry name" value="ARM-type_fold"/>
</dbReference>
<evidence type="ECO:0000313" key="4">
    <source>
        <dbReference type="Proteomes" id="UP000182444"/>
    </source>
</evidence>
<dbReference type="Pfam" id="PF03810">
    <property type="entry name" value="IBN_N"/>
    <property type="match status" value="1"/>
</dbReference>
<dbReference type="InterPro" id="IPR051345">
    <property type="entry name" value="Importin_beta-like_NTR"/>
</dbReference>
<dbReference type="PROSITE" id="PS50166">
    <property type="entry name" value="IMPORTIN_B_NT"/>
    <property type="match status" value="1"/>
</dbReference>
<gene>
    <name evidence="3" type="ORF">B0I71DRAFT_131130</name>
    <name evidence="2" type="ORF">YALI1_D01298g</name>
</gene>
<dbReference type="AlphaFoldDB" id="A0A1D8NCQ0"/>
<dbReference type="SUPFAM" id="SSF48371">
    <property type="entry name" value="ARM repeat"/>
    <property type="match status" value="1"/>
</dbReference>
<organism evidence="2 4">
    <name type="scientific">Yarrowia lipolytica</name>
    <name type="common">Candida lipolytica</name>
    <dbReference type="NCBI Taxonomy" id="4952"/>
    <lineage>
        <taxon>Eukaryota</taxon>
        <taxon>Fungi</taxon>
        <taxon>Dikarya</taxon>
        <taxon>Ascomycota</taxon>
        <taxon>Saccharomycotina</taxon>
        <taxon>Dipodascomycetes</taxon>
        <taxon>Dipodascales</taxon>
        <taxon>Dipodascales incertae sedis</taxon>
        <taxon>Yarrowia</taxon>
    </lineage>
</organism>
<evidence type="ECO:0000313" key="2">
    <source>
        <dbReference type="EMBL" id="AOW03411.1"/>
    </source>
</evidence>
<dbReference type="InterPro" id="IPR013598">
    <property type="entry name" value="Exportin-1/Importin-b-like"/>
</dbReference>
<dbReference type="Pfam" id="PF24138">
    <property type="entry name" value="TPR_TNPO3_IPO13_2nd"/>
    <property type="match status" value="1"/>
</dbReference>
<feature type="domain" description="Importin N-terminal" evidence="1">
    <location>
        <begin position="43"/>
        <end position="110"/>
    </location>
</feature>
<dbReference type="Proteomes" id="UP000256601">
    <property type="component" value="Unassembled WGS sequence"/>
</dbReference>
<dbReference type="Pfam" id="PF24139">
    <property type="entry name" value="TPR_TNPO3_IPO13_4th"/>
    <property type="match status" value="1"/>
</dbReference>
<dbReference type="GO" id="GO:0005634">
    <property type="term" value="C:nucleus"/>
    <property type="evidence" value="ECO:0007669"/>
    <property type="project" value="UniProtKB-ARBA"/>
</dbReference>
<dbReference type="EMBL" id="KZ858982">
    <property type="protein sequence ID" value="RDW26257.1"/>
    <property type="molecule type" value="Genomic_DNA"/>
</dbReference>
<dbReference type="VEuPathDB" id="FungiDB:YALI1_D01298g"/>
<dbReference type="InterPro" id="IPR057942">
    <property type="entry name" value="TPR_TNPO3_IPO13_3rd"/>
</dbReference>
<dbReference type="Pfam" id="PF08389">
    <property type="entry name" value="Xpo1"/>
    <property type="match status" value="1"/>
</dbReference>
<dbReference type="Proteomes" id="UP000182444">
    <property type="component" value="Chromosome 1D"/>
</dbReference>
<reference evidence="3 5" key="2">
    <citation type="submission" date="2018-07" db="EMBL/GenBank/DDBJ databases">
        <title>Draft Genome Assemblies for Five Robust Yarrowia lipolytica Strains Exhibiting High Lipid Production and Pentose Sugar Utilization and Sugar Alcohol Secretion from Undetoxified Lignocellulosic Biomass Hydrolysates.</title>
        <authorList>
            <consortium name="DOE Joint Genome Institute"/>
            <person name="Walker C."/>
            <person name="Ryu S."/>
            <person name="Na H."/>
            <person name="Zane M."/>
            <person name="LaButti K."/>
            <person name="Lipzen A."/>
            <person name="Haridas S."/>
            <person name="Barry K."/>
            <person name="Grigoriev I.V."/>
            <person name="Quarterman J."/>
            <person name="Slininger P."/>
            <person name="Dien B."/>
            <person name="Trinh C.T."/>
        </authorList>
    </citation>
    <scope>NUCLEOTIDE SEQUENCE [LARGE SCALE GENOMIC DNA]</scope>
    <source>
        <strain evidence="3 5">YB392</strain>
    </source>
</reference>
<dbReference type="InterPro" id="IPR011989">
    <property type="entry name" value="ARM-like"/>
</dbReference>
<dbReference type="PANTHER" id="PTHR12363">
    <property type="entry name" value="TRANSPORTIN 3 AND IMPORTIN 13"/>
    <property type="match status" value="1"/>
</dbReference>
<dbReference type="EMBL" id="CP017556">
    <property type="protein sequence ID" value="AOW03411.1"/>
    <property type="molecule type" value="Genomic_DNA"/>
</dbReference>
<protein>
    <submittedName>
        <fullName evidence="3">Armadillo-type protein</fullName>
    </submittedName>
</protein>
<dbReference type="SMART" id="SM00913">
    <property type="entry name" value="IBN_N"/>
    <property type="match status" value="1"/>
</dbReference>
<evidence type="ECO:0000313" key="5">
    <source>
        <dbReference type="Proteomes" id="UP000256601"/>
    </source>
</evidence>
<dbReference type="PANTHER" id="PTHR12363:SF53">
    <property type="entry name" value="MRNA TRANSPORT REGULATOR MTR10"/>
    <property type="match status" value="1"/>
</dbReference>
<accession>A0A1D8NCQ0</accession>
<evidence type="ECO:0000313" key="3">
    <source>
        <dbReference type="EMBL" id="RDW26257.1"/>
    </source>
</evidence>
<dbReference type="GO" id="GO:0006606">
    <property type="term" value="P:protein import into nucleus"/>
    <property type="evidence" value="ECO:0007669"/>
    <property type="project" value="TreeGrafter"/>
</dbReference>
<sequence length="962" mass="108916">MAKSTQHTTSNCTTIISTMSQNLIAALNTFYAPTADAKSREQADKYLREFQKEDEAWQVCLEVLQPNEHSTEAKLFCAQTLRSKIVFDLHQVPADQLLSLKENLVSLFEQYKDGPKLIRTQLAIALANFSLQVLQWQGVLPEMVQRFNNSPAALLQFLKVLPEELSDMKRTFLSDEEYQKRTDELLQENAKSVLELLLQYSKSQDPTVRELVFYCINSWLGELDVVEIINSPLLDIIFNATGDDATFEPAVDCICSLVRETRDVHEFEDSIAKLHERVLKLRPKIHAEHDDPEVLRGLTRLFSEAAESWHVTIARNPDTFRALVETVCECAAFDDDLDVVQYTFYFWYNLKQLLVLEPYQHAREVFRDIYAKLIDIMIAHLHYPMDGFADKNEEDKFRTFRHDMGDVLKDCCVVIGASEALAKPFKQIVDLVEAGRNGQNVPWQKIEAPLFSMRSMGKEVSPEESVILPRLMQLLVSLPEHEKIRYAATLVLGRYTAWTANNPQFLQDELNYITAGFSYSLTVQTAAAQALMHFCHDCGPLLADYTEQLHTFYTTVGPQLDLDSLYEITDGLAHVVDTLPQDKIYASLESFCDPTFASLANLAKQPSSEETCTAVADQIEVVKIFLELIRADYNDPQNPLARYVLKTWPVVTELLSKHGKSSIVAERITKYIKFVCLRACGPSLKPILGEIANLLVVAFENTQYGCFLWTSGEVLRVFGPEECEADTREASWEFAQRQISTAFAFISQREQQGLDFSDISDLIEDLFRLLQDTLLYFPYRLITSSFLEPIVQVILMTLQRLEHLEPLIACLHFSRDLFSFGFESPSSSATSGPIPPDVRSTIVQTVASQGQNLTTAIIIGLIHSFPGDCATDASGLLLAIFQLANKEAAVTWIAHTLDQLPAGSVAQKEREKLLQNATTAFGSGDYKRVRVLVRDFAAWYSRRNVTRRTRLKLSGPNFVFRS</sequence>
<dbReference type="Gene3D" id="1.25.10.10">
    <property type="entry name" value="Leucine-rich Repeat Variant"/>
    <property type="match status" value="1"/>
</dbReference>
<dbReference type="eggNOG" id="KOG2081">
    <property type="taxonomic scope" value="Eukaryota"/>
</dbReference>
<dbReference type="KEGG" id="yli:2910418"/>
<dbReference type="Pfam" id="PF24140">
    <property type="entry name" value="TPR_TNPO3_IPO13_3rd"/>
    <property type="match status" value="1"/>
</dbReference>
<evidence type="ECO:0000259" key="1">
    <source>
        <dbReference type="PROSITE" id="PS50166"/>
    </source>
</evidence>
<dbReference type="GO" id="GO:0005737">
    <property type="term" value="C:cytoplasm"/>
    <property type="evidence" value="ECO:0007669"/>
    <property type="project" value="TreeGrafter"/>
</dbReference>
<name>A0A1D8NCQ0_YARLL</name>
<dbReference type="FunFam" id="1.25.10.10:FF:000266">
    <property type="entry name" value="mRNA transport regulator MTR10"/>
    <property type="match status" value="1"/>
</dbReference>
<reference evidence="2 4" key="1">
    <citation type="journal article" date="2016" name="PLoS ONE">
        <title>Sequence Assembly of Yarrowia lipolytica Strain W29/CLIB89 Shows Transposable Element Diversity.</title>
        <authorList>
            <person name="Magnan C."/>
            <person name="Yu J."/>
            <person name="Chang I."/>
            <person name="Jahn E."/>
            <person name="Kanomata Y."/>
            <person name="Wu J."/>
            <person name="Zeller M."/>
            <person name="Oakes M."/>
            <person name="Baldi P."/>
            <person name="Sandmeyer S."/>
        </authorList>
    </citation>
    <scope>NUCLEOTIDE SEQUENCE [LARGE SCALE GENOMIC DNA]</scope>
    <source>
        <strain evidence="2">CLIB89</strain>
        <strain evidence="4">CLIB89(W29)</strain>
    </source>
</reference>
<dbReference type="GO" id="GO:0031267">
    <property type="term" value="F:small GTPase binding"/>
    <property type="evidence" value="ECO:0007669"/>
    <property type="project" value="InterPro"/>
</dbReference>
<dbReference type="VEuPathDB" id="FungiDB:YALI0_D01133g"/>
<proteinExistence type="predicted"/>
<dbReference type="InterPro" id="IPR058537">
    <property type="entry name" value="TPR_TNPO3_IPO13_4th"/>
</dbReference>